<name>A0ABW5AT67_9FLAO</name>
<evidence type="ECO:0000313" key="7">
    <source>
        <dbReference type="Proteomes" id="UP001597344"/>
    </source>
</evidence>
<dbReference type="SUPFAM" id="SSF48452">
    <property type="entry name" value="TPR-like"/>
    <property type="match status" value="1"/>
</dbReference>
<feature type="transmembrane region" description="Helical" evidence="4">
    <location>
        <begin position="385"/>
        <end position="403"/>
    </location>
</feature>
<reference evidence="7" key="1">
    <citation type="journal article" date="2019" name="Int. J. Syst. Evol. Microbiol.">
        <title>The Global Catalogue of Microorganisms (GCM) 10K type strain sequencing project: providing services to taxonomists for standard genome sequencing and annotation.</title>
        <authorList>
            <consortium name="The Broad Institute Genomics Platform"/>
            <consortium name="The Broad Institute Genome Sequencing Center for Infectious Disease"/>
            <person name="Wu L."/>
            <person name="Ma J."/>
        </authorList>
    </citation>
    <scope>NUCLEOTIDE SEQUENCE [LARGE SCALE GENOMIC DNA]</scope>
    <source>
        <strain evidence="7">DT92</strain>
    </source>
</reference>
<keyword evidence="7" id="KW-1185">Reference proteome</keyword>
<dbReference type="Proteomes" id="UP001597344">
    <property type="component" value="Unassembled WGS sequence"/>
</dbReference>
<dbReference type="EMBL" id="JBHUHY010000003">
    <property type="protein sequence ID" value="MFD2186084.1"/>
    <property type="molecule type" value="Genomic_DNA"/>
</dbReference>
<proteinExistence type="predicted"/>
<dbReference type="SMART" id="SM00028">
    <property type="entry name" value="TPR"/>
    <property type="match status" value="4"/>
</dbReference>
<dbReference type="SUPFAM" id="SSF46689">
    <property type="entry name" value="Homeodomain-like"/>
    <property type="match status" value="1"/>
</dbReference>
<gene>
    <name evidence="6" type="ORF">ACFSJT_04720</name>
</gene>
<dbReference type="PANTHER" id="PTHR43280">
    <property type="entry name" value="ARAC-FAMILY TRANSCRIPTIONAL REGULATOR"/>
    <property type="match status" value="1"/>
</dbReference>
<dbReference type="PROSITE" id="PS01124">
    <property type="entry name" value="HTH_ARAC_FAMILY_2"/>
    <property type="match status" value="1"/>
</dbReference>
<comment type="caution">
    <text evidence="6">The sequence shown here is derived from an EMBL/GenBank/DDBJ whole genome shotgun (WGS) entry which is preliminary data.</text>
</comment>
<accession>A0ABW5AT67</accession>
<dbReference type="InterPro" id="IPR018060">
    <property type="entry name" value="HTH_AraC"/>
</dbReference>
<organism evidence="6 7">
    <name type="scientific">Aquimarina celericrescens</name>
    <dbReference type="NCBI Taxonomy" id="1964542"/>
    <lineage>
        <taxon>Bacteria</taxon>
        <taxon>Pseudomonadati</taxon>
        <taxon>Bacteroidota</taxon>
        <taxon>Flavobacteriia</taxon>
        <taxon>Flavobacteriales</taxon>
        <taxon>Flavobacteriaceae</taxon>
        <taxon>Aquimarina</taxon>
    </lineage>
</organism>
<dbReference type="PANTHER" id="PTHR43280:SF34">
    <property type="entry name" value="ARAC-FAMILY TRANSCRIPTIONAL REGULATOR"/>
    <property type="match status" value="1"/>
</dbReference>
<evidence type="ECO:0000259" key="5">
    <source>
        <dbReference type="PROSITE" id="PS01124"/>
    </source>
</evidence>
<evidence type="ECO:0000313" key="6">
    <source>
        <dbReference type="EMBL" id="MFD2186084.1"/>
    </source>
</evidence>
<evidence type="ECO:0000256" key="2">
    <source>
        <dbReference type="ARBA" id="ARBA00023125"/>
    </source>
</evidence>
<keyword evidence="1" id="KW-0805">Transcription regulation</keyword>
<dbReference type="RefSeq" id="WP_378319070.1">
    <property type="nucleotide sequence ID" value="NZ_JBHUHY010000003.1"/>
</dbReference>
<keyword evidence="4" id="KW-0472">Membrane</keyword>
<dbReference type="SMART" id="SM00342">
    <property type="entry name" value="HTH_ARAC"/>
    <property type="match status" value="1"/>
</dbReference>
<sequence length="565" mass="65759">MYFKSVLLVLLILLVKYKTGYAQGIPDTLLYKSNSELLSRFHEIGQQNIKALYMNAYIQKGRINNDTLIIIDGFSKLSELYTDEKSIKYADSIIMFTEKNPTSFYPAGAYITIGEHYFDSRKMKLALDNFLVAHDLAQNYFNRDIFYGSNHMIGLLKDRIGYSEEALAIHKENLEFAKEHFDQDTGQLLETTSIHAIAFTYKNLGKLDSALYYNNRGLEKSKHLKFKPLTNYFLLNQGVIFYQLNKLDQSKISIEKALMFFEETNNWPNMAEGYFYLAKIYHAQNQKEESMTYFKKMDSIFLKNNDLLPEAREGYEMLIEYYKEKENPAKQLDYLERLIILDSILNSNRVYLGDNIKDRYDIPKLIAQKEDLIDELKGDKIDLKYIAIGICSALVIVILGLYFRQRTLKKKFNVLMNQDEVNKTLEVEKRPDPEKGGIDIPQNIANDILNRLNTFIKNEGFTDNKITLSSLAKSYQTNSTYLSKTINHYYNKSFTNYLNDLRVNYALEKLKTDSSFRKWTIKAIAQNSGFKSAETFSKLFKAKNGIYPSYFIKQINNVELKQISN</sequence>
<evidence type="ECO:0000256" key="4">
    <source>
        <dbReference type="SAM" id="Phobius"/>
    </source>
</evidence>
<dbReference type="InterPro" id="IPR009057">
    <property type="entry name" value="Homeodomain-like_sf"/>
</dbReference>
<feature type="domain" description="HTH araC/xylS-type" evidence="5">
    <location>
        <begin position="450"/>
        <end position="554"/>
    </location>
</feature>
<evidence type="ECO:0000256" key="1">
    <source>
        <dbReference type="ARBA" id="ARBA00023015"/>
    </source>
</evidence>
<dbReference type="InterPro" id="IPR011990">
    <property type="entry name" value="TPR-like_helical_dom_sf"/>
</dbReference>
<dbReference type="InterPro" id="IPR019734">
    <property type="entry name" value="TPR_rpt"/>
</dbReference>
<dbReference type="Gene3D" id="1.25.40.10">
    <property type="entry name" value="Tetratricopeptide repeat domain"/>
    <property type="match status" value="2"/>
</dbReference>
<keyword evidence="4" id="KW-0812">Transmembrane</keyword>
<keyword evidence="3" id="KW-0804">Transcription</keyword>
<evidence type="ECO:0000256" key="3">
    <source>
        <dbReference type="ARBA" id="ARBA00023163"/>
    </source>
</evidence>
<keyword evidence="2" id="KW-0238">DNA-binding</keyword>
<dbReference type="Pfam" id="PF12833">
    <property type="entry name" value="HTH_18"/>
    <property type="match status" value="1"/>
</dbReference>
<dbReference type="Gene3D" id="1.10.10.60">
    <property type="entry name" value="Homeodomain-like"/>
    <property type="match status" value="2"/>
</dbReference>
<keyword evidence="4" id="KW-1133">Transmembrane helix</keyword>
<protein>
    <submittedName>
        <fullName evidence="6">Helix-turn-helix domain-containing protein</fullName>
    </submittedName>
</protein>